<dbReference type="InterPro" id="IPR001461">
    <property type="entry name" value="Aspartic_peptidase_A1"/>
</dbReference>
<dbReference type="Gene3D" id="3.60.40.10">
    <property type="entry name" value="PPM-type phosphatase domain"/>
    <property type="match status" value="1"/>
</dbReference>
<dbReference type="InterPro" id="IPR032861">
    <property type="entry name" value="TAXi_N"/>
</dbReference>
<dbReference type="InterPro" id="IPR033121">
    <property type="entry name" value="PEPTIDASE_A1"/>
</dbReference>
<protein>
    <recommendedName>
        <fullName evidence="2">Peptidase A1 domain-containing protein</fullName>
    </recommendedName>
</protein>
<dbReference type="EMBL" id="OOIL02006618">
    <property type="protein sequence ID" value="VFQ98732.1"/>
    <property type="molecule type" value="Genomic_DNA"/>
</dbReference>
<dbReference type="InterPro" id="IPR021109">
    <property type="entry name" value="Peptidase_aspartic_dom_sf"/>
</dbReference>
<sequence>MGWKAIIGGPSTIFLNSEAVHPQSLSINGEAVHPQSVRSEYFAFLLLKASSILRRCSSGWLCHNAIPADAEEIGVEWTSWIDFDPLTSDFLPKFGVCGRRRDMEDAVAVHPWFCRENRNELHYFAVYDGHGCSHVSEAQEKRRKNRGMQQVSPGAGVVQFPVQGTCDPYSAGKIFLGRREYYTRVLLGSSRVEFHVLIDRGSELSWINCASHSGCPSLSELLLELFNPASSSTSSVIQCSDPHCPSNHTAYSAQNTTCNYNILYADRSGISGYYIADNIHLDIIIENSTTSSTTSIVFGQNYHVHLEGININGQPLQIDRDIFANQRTVLDSGTYFVYLAQEVFSPLVHVIDQSASTYASLIPISDKRCYHVLSSPYDVFPLITLNLKGGASMVMRPRRDTTNVS</sequence>
<name>A0A484NC05_9ASTE</name>
<dbReference type="PANTHER" id="PTHR13683">
    <property type="entry name" value="ASPARTYL PROTEASES"/>
    <property type="match status" value="1"/>
</dbReference>
<feature type="domain" description="Peptidase A1" evidence="2">
    <location>
        <begin position="181"/>
        <end position="405"/>
    </location>
</feature>
<dbReference type="PANTHER" id="PTHR13683:SF875">
    <property type="entry name" value="EUKARYOTIC ASPARTYL PROTEASE FAMILY PROTEIN"/>
    <property type="match status" value="1"/>
</dbReference>
<dbReference type="SUPFAM" id="SSF81606">
    <property type="entry name" value="PP2C-like"/>
    <property type="match status" value="1"/>
</dbReference>
<evidence type="ECO:0000256" key="1">
    <source>
        <dbReference type="ARBA" id="ARBA00007447"/>
    </source>
</evidence>
<dbReference type="GO" id="GO:0004190">
    <property type="term" value="F:aspartic-type endopeptidase activity"/>
    <property type="evidence" value="ECO:0007669"/>
    <property type="project" value="InterPro"/>
</dbReference>
<evidence type="ECO:0000313" key="3">
    <source>
        <dbReference type="EMBL" id="VFQ98732.1"/>
    </source>
</evidence>
<reference evidence="3 4" key="1">
    <citation type="submission" date="2018-04" db="EMBL/GenBank/DDBJ databases">
        <authorList>
            <person name="Vogel A."/>
        </authorList>
    </citation>
    <scope>NUCLEOTIDE SEQUENCE [LARGE SCALE GENOMIC DNA]</scope>
</reference>
<keyword evidence="4" id="KW-1185">Reference proteome</keyword>
<dbReference type="SUPFAM" id="SSF50630">
    <property type="entry name" value="Acid proteases"/>
    <property type="match status" value="1"/>
</dbReference>
<evidence type="ECO:0000313" key="4">
    <source>
        <dbReference type="Proteomes" id="UP000595140"/>
    </source>
</evidence>
<dbReference type="GO" id="GO:0006508">
    <property type="term" value="P:proteolysis"/>
    <property type="evidence" value="ECO:0007669"/>
    <property type="project" value="InterPro"/>
</dbReference>
<accession>A0A484NC05</accession>
<dbReference type="PROSITE" id="PS51767">
    <property type="entry name" value="PEPTIDASE_A1"/>
    <property type="match status" value="1"/>
</dbReference>
<organism evidence="3 4">
    <name type="scientific">Cuscuta campestris</name>
    <dbReference type="NCBI Taxonomy" id="132261"/>
    <lineage>
        <taxon>Eukaryota</taxon>
        <taxon>Viridiplantae</taxon>
        <taxon>Streptophyta</taxon>
        <taxon>Embryophyta</taxon>
        <taxon>Tracheophyta</taxon>
        <taxon>Spermatophyta</taxon>
        <taxon>Magnoliopsida</taxon>
        <taxon>eudicotyledons</taxon>
        <taxon>Gunneridae</taxon>
        <taxon>Pentapetalae</taxon>
        <taxon>asterids</taxon>
        <taxon>lamiids</taxon>
        <taxon>Solanales</taxon>
        <taxon>Convolvulaceae</taxon>
        <taxon>Cuscuteae</taxon>
        <taxon>Cuscuta</taxon>
        <taxon>Cuscuta subgen. Grammica</taxon>
        <taxon>Cuscuta sect. Cleistogrammica</taxon>
    </lineage>
</organism>
<comment type="similarity">
    <text evidence="1">Belongs to the peptidase A1 family.</text>
</comment>
<dbReference type="AlphaFoldDB" id="A0A484NC05"/>
<dbReference type="PROSITE" id="PS01032">
    <property type="entry name" value="PPM_1"/>
    <property type="match status" value="1"/>
</dbReference>
<dbReference type="InterPro" id="IPR036457">
    <property type="entry name" value="PPM-type-like_dom_sf"/>
</dbReference>
<evidence type="ECO:0000259" key="2">
    <source>
        <dbReference type="PROSITE" id="PS51767"/>
    </source>
</evidence>
<dbReference type="GO" id="GO:0043169">
    <property type="term" value="F:cation binding"/>
    <property type="evidence" value="ECO:0007669"/>
    <property type="project" value="InterPro"/>
</dbReference>
<dbReference type="OrthoDB" id="2747330at2759"/>
<dbReference type="Gene3D" id="2.40.70.10">
    <property type="entry name" value="Acid Proteases"/>
    <property type="match status" value="2"/>
</dbReference>
<dbReference type="Pfam" id="PF14543">
    <property type="entry name" value="TAXi_N"/>
    <property type="match status" value="1"/>
</dbReference>
<dbReference type="Proteomes" id="UP000595140">
    <property type="component" value="Unassembled WGS sequence"/>
</dbReference>
<proteinExistence type="inferred from homology"/>
<gene>
    <name evidence="3" type="ORF">CCAM_LOCUS40508</name>
</gene>
<dbReference type="InterPro" id="IPR000222">
    <property type="entry name" value="PP2C_BS"/>
</dbReference>